<keyword evidence="2" id="KW-1185">Reference proteome</keyword>
<accession>Q98RD7</accession>
<evidence type="ECO:0000313" key="2">
    <source>
        <dbReference type="Proteomes" id="UP000000528"/>
    </source>
</evidence>
<dbReference type="EMBL" id="AL445563">
    <property type="protein sequence ID" value="CAC13245.1"/>
    <property type="molecule type" value="Genomic_DNA"/>
</dbReference>
<evidence type="ECO:0000313" key="1">
    <source>
        <dbReference type="EMBL" id="CAC13245.1"/>
    </source>
</evidence>
<proteinExistence type="predicted"/>
<dbReference type="Proteomes" id="UP000000528">
    <property type="component" value="Chromosome"/>
</dbReference>
<dbReference type="PIR" id="H90520">
    <property type="entry name" value="H90520"/>
</dbReference>
<sequence length="55" mass="7069">MKKYKKWNINKKKLKKHGLNKPFKNNMNGESYYLYQENWNLFNQKDKKSWKSRWW</sequence>
<name>Q98RD7_MYCPU</name>
<organism evidence="2">
    <name type="scientific">Mycoplasmopsis pulmonis (strain UAB CTIP)</name>
    <name type="common">Mycoplasma pulmonis</name>
    <dbReference type="NCBI Taxonomy" id="272635"/>
    <lineage>
        <taxon>Bacteria</taxon>
        <taxon>Bacillati</taxon>
        <taxon>Mycoplasmatota</taxon>
        <taxon>Mycoplasmoidales</taxon>
        <taxon>Metamycoplasmataceae</taxon>
        <taxon>Mycoplasmopsis</taxon>
    </lineage>
</organism>
<dbReference type="KEGG" id="mpu:MYPU_0720"/>
<reference evidence="1 2" key="1">
    <citation type="journal article" date="2001" name="Nucleic Acids Res.">
        <title>The complete genome sequence of the murine respiratory pathogen Mycoplasma pulmonis.</title>
        <authorList>
            <person name="Chambaud I."/>
            <person name="Heilig R."/>
            <person name="Ferris S."/>
            <person name="Barbe V."/>
            <person name="Samson D."/>
            <person name="Galisson F."/>
            <person name="Moszer I."/>
            <person name="Dybvig K."/>
            <person name="Wroblewski H."/>
            <person name="Viari A."/>
            <person name="Rocha E.P.C."/>
            <person name="Blanchard A."/>
        </authorList>
    </citation>
    <scope>NUCLEOTIDE SEQUENCE [LARGE SCALE GENOMIC DNA]</scope>
    <source>
        <strain evidence="1 2">UAB CTIP</strain>
    </source>
</reference>
<dbReference type="HOGENOM" id="CLU_3027468_0_0_14"/>
<gene>
    <name evidence="1" type="ordered locus">MYPU_0720</name>
</gene>
<dbReference type="AlphaFoldDB" id="Q98RD7"/>
<protein>
    <submittedName>
        <fullName evidence="1">Uncharacterized protein</fullName>
    </submittedName>
</protein>
<dbReference type="RefSeq" id="WP_010924876.1">
    <property type="nucleotide sequence ID" value="NC_002771.1"/>
</dbReference>